<name>A0A2Z7B9H3_9LAMI</name>
<proteinExistence type="predicted"/>
<dbReference type="Proteomes" id="UP000250235">
    <property type="component" value="Unassembled WGS sequence"/>
</dbReference>
<gene>
    <name evidence="1" type="ORF">F511_38755</name>
</gene>
<dbReference type="AlphaFoldDB" id="A0A2Z7B9H3"/>
<keyword evidence="2" id="KW-1185">Reference proteome</keyword>
<dbReference type="EMBL" id="KV010091">
    <property type="protein sequence ID" value="KZV28556.1"/>
    <property type="molecule type" value="Genomic_DNA"/>
</dbReference>
<organism evidence="1 2">
    <name type="scientific">Dorcoceras hygrometricum</name>
    <dbReference type="NCBI Taxonomy" id="472368"/>
    <lineage>
        <taxon>Eukaryota</taxon>
        <taxon>Viridiplantae</taxon>
        <taxon>Streptophyta</taxon>
        <taxon>Embryophyta</taxon>
        <taxon>Tracheophyta</taxon>
        <taxon>Spermatophyta</taxon>
        <taxon>Magnoliopsida</taxon>
        <taxon>eudicotyledons</taxon>
        <taxon>Gunneridae</taxon>
        <taxon>Pentapetalae</taxon>
        <taxon>asterids</taxon>
        <taxon>lamiids</taxon>
        <taxon>Lamiales</taxon>
        <taxon>Gesneriaceae</taxon>
        <taxon>Didymocarpoideae</taxon>
        <taxon>Trichosporeae</taxon>
        <taxon>Loxocarpinae</taxon>
        <taxon>Dorcoceras</taxon>
    </lineage>
</organism>
<evidence type="ECO:0000313" key="2">
    <source>
        <dbReference type="Proteomes" id="UP000250235"/>
    </source>
</evidence>
<reference evidence="1 2" key="1">
    <citation type="journal article" date="2015" name="Proc. Natl. Acad. Sci. U.S.A.">
        <title>The resurrection genome of Boea hygrometrica: A blueprint for survival of dehydration.</title>
        <authorList>
            <person name="Xiao L."/>
            <person name="Yang G."/>
            <person name="Zhang L."/>
            <person name="Yang X."/>
            <person name="Zhao S."/>
            <person name="Ji Z."/>
            <person name="Zhou Q."/>
            <person name="Hu M."/>
            <person name="Wang Y."/>
            <person name="Chen M."/>
            <person name="Xu Y."/>
            <person name="Jin H."/>
            <person name="Xiao X."/>
            <person name="Hu G."/>
            <person name="Bao F."/>
            <person name="Hu Y."/>
            <person name="Wan P."/>
            <person name="Li L."/>
            <person name="Deng X."/>
            <person name="Kuang T."/>
            <person name="Xiang C."/>
            <person name="Zhu J.K."/>
            <person name="Oliver M.J."/>
            <person name="He Y."/>
        </authorList>
    </citation>
    <scope>NUCLEOTIDE SEQUENCE [LARGE SCALE GENOMIC DNA]</scope>
    <source>
        <strain evidence="2">cv. XS01</strain>
    </source>
</reference>
<sequence>MKIGVLLQSYAQRRQCKLYVMEFKKKVDEHRANFDPAEPSANYDHMCIRVLDCELKEMIKHNRTKRHPAGLPLLVPDSSVAGYATDDILQLTWYEGRIVSNQGTTAPDQEEEEQ</sequence>
<protein>
    <submittedName>
        <fullName evidence="1">RNA-binding protein 39-like</fullName>
    </submittedName>
</protein>
<accession>A0A2Z7B9H3</accession>
<evidence type="ECO:0000313" key="1">
    <source>
        <dbReference type="EMBL" id="KZV28556.1"/>
    </source>
</evidence>